<reference evidence="1 2" key="1">
    <citation type="submission" date="2017-05" db="EMBL/GenBank/DDBJ databases">
        <title>Lactobacillus johnsonii from commercial turkeys.</title>
        <authorList>
            <person name="Johnson T.J."/>
            <person name="Youmans B."/>
        </authorList>
    </citation>
    <scope>NUCLEOTIDE SEQUENCE [LARGE SCALE GENOMIC DNA]</scope>
    <source>
        <strain evidence="1 2">UMNLJ114</strain>
    </source>
</reference>
<dbReference type="RefSeq" id="WP_095182814.1">
    <property type="nucleotide sequence ID" value="NZ_NIBD01000028.1"/>
</dbReference>
<sequence length="264" mass="30805">MEFELVSPDAYRSCQEIANGMLDQTSMATHKGTSKLRANDALTYLNNRYSPQIVFYYAKPEEDYDDWHIADNQMNYLANVNAQFDMRNINIHASKLVTVDEVFARKISGFTLFKYALPTLYLNLSTNNFERIVFTALHEYSHMYQSERDPDYARVAALINTSKFLNMSYPEEYQPLETEANIVASLLIVPDVSLNADIRLRNFTEMRNKYSISAQALHNRLINYFYFNCGFDYRMALQATLGFRNNNKEVIKQVRTHLRNSREV</sequence>
<dbReference type="Proteomes" id="UP000216008">
    <property type="component" value="Unassembled WGS sequence"/>
</dbReference>
<comment type="caution">
    <text evidence="1">The sequence shown here is derived from an EMBL/GenBank/DDBJ whole genome shotgun (WGS) entry which is preliminary data.</text>
</comment>
<dbReference type="EMBL" id="NIBD01000028">
    <property type="protein sequence ID" value="PAB55134.1"/>
    <property type="molecule type" value="Genomic_DNA"/>
</dbReference>
<protein>
    <submittedName>
        <fullName evidence="1">Uncharacterized protein</fullName>
    </submittedName>
</protein>
<evidence type="ECO:0000313" key="1">
    <source>
        <dbReference type="EMBL" id="PAB55134.1"/>
    </source>
</evidence>
<organism evidence="1 2">
    <name type="scientific">Lactobacillus johnsonii</name>
    <dbReference type="NCBI Taxonomy" id="33959"/>
    <lineage>
        <taxon>Bacteria</taxon>
        <taxon>Bacillati</taxon>
        <taxon>Bacillota</taxon>
        <taxon>Bacilli</taxon>
        <taxon>Lactobacillales</taxon>
        <taxon>Lactobacillaceae</taxon>
        <taxon>Lactobacillus</taxon>
    </lineage>
</organism>
<accession>A0A267M697</accession>
<proteinExistence type="predicted"/>
<dbReference type="AlphaFoldDB" id="A0A267M697"/>
<gene>
    <name evidence="1" type="ORF">A3Q24_05480</name>
</gene>
<name>A0A267M697_LACJH</name>
<evidence type="ECO:0000313" key="2">
    <source>
        <dbReference type="Proteomes" id="UP000216008"/>
    </source>
</evidence>